<accession>A0ABX1TMW1</accession>
<organism evidence="2 3">
    <name type="scientific">Candidatus Competibacter phosphatis</name>
    <dbReference type="NCBI Taxonomy" id="221280"/>
    <lineage>
        <taxon>Bacteria</taxon>
        <taxon>Pseudomonadati</taxon>
        <taxon>Pseudomonadota</taxon>
        <taxon>Gammaproteobacteria</taxon>
        <taxon>Candidatus Competibacteraceae</taxon>
        <taxon>Candidatus Competibacter</taxon>
    </lineage>
</organism>
<evidence type="ECO:0000256" key="1">
    <source>
        <dbReference type="SAM" id="Coils"/>
    </source>
</evidence>
<evidence type="ECO:0000313" key="3">
    <source>
        <dbReference type="Proteomes" id="UP000760480"/>
    </source>
</evidence>
<gene>
    <name evidence="2" type="ORF">E4P82_12290</name>
</gene>
<proteinExistence type="predicted"/>
<feature type="coiled-coil region" evidence="1">
    <location>
        <begin position="26"/>
        <end position="63"/>
    </location>
</feature>
<sequence>MDNLESRLNQLSVLEERSEYFQTLHLEEKLGELRLVQRERQVLERTKADAENVAAALAALQEALSEDLAYLADTAVAELPHANLWTRLREKIEEGNADLKILCQKIAMRVEQLLSTIQYVESEWNTGRHAIEGRVYQVVASLPGLAGKSGEEIGREYGRVIQQVEALRPLAAKKRDATTLVRGAGRGTSQSAVRMACHAA</sequence>
<keyword evidence="3" id="KW-1185">Reference proteome</keyword>
<protein>
    <submittedName>
        <fullName evidence="2">Uncharacterized protein</fullName>
    </submittedName>
</protein>
<keyword evidence="1" id="KW-0175">Coiled coil</keyword>
<reference evidence="2 3" key="1">
    <citation type="submission" date="2019-03" db="EMBL/GenBank/DDBJ databases">
        <title>Metabolic reconstructions from genomes of highly enriched 'Candidatus Accumulibacter' and 'Candidatus Competibacter' bioreactor populations.</title>
        <authorList>
            <person name="Annavajhala M.K."/>
            <person name="Welles L."/>
            <person name="Abbas B."/>
            <person name="Sorokin D."/>
            <person name="Park H."/>
            <person name="Van Loosdrecht M."/>
            <person name="Chandran K."/>
        </authorList>
    </citation>
    <scope>NUCLEOTIDE SEQUENCE [LARGE SCALE GENOMIC DNA]</scope>
    <source>
        <strain evidence="2 3">SBR_G</strain>
    </source>
</reference>
<dbReference type="RefSeq" id="WP_169249174.1">
    <property type="nucleotide sequence ID" value="NZ_SPMZ01000034.1"/>
</dbReference>
<dbReference type="Proteomes" id="UP000760480">
    <property type="component" value="Unassembled WGS sequence"/>
</dbReference>
<comment type="caution">
    <text evidence="2">The sequence shown here is derived from an EMBL/GenBank/DDBJ whole genome shotgun (WGS) entry which is preliminary data.</text>
</comment>
<dbReference type="EMBL" id="SPMZ01000034">
    <property type="protein sequence ID" value="NMQ19909.1"/>
    <property type="molecule type" value="Genomic_DNA"/>
</dbReference>
<name>A0ABX1TMW1_9GAMM</name>
<evidence type="ECO:0000313" key="2">
    <source>
        <dbReference type="EMBL" id="NMQ19909.1"/>
    </source>
</evidence>